<sequence length="396" mass="44360">MTEMFYKIVGERVIGSVKNKELNQLICDTAMEDGFETILFPFVCKYWKKGKSSITRFGVTYEIYTGPFSASYAGSRNFIKAGTMEELACACCEDDFLILTDSLSASPLMPMNFPFYFPEEHKQLIELIEEKKPAAVIAVTGKHPMCGLNPFPLFEDGNFKIPNAYIDSSTANIIFESNDPVFLEICSDVTEENCSQLVVAKKKDTPTAGRIVICAHMDTKNDTPGALDNAAGVAVLLEVMKKLSNYNGPYDLEFVPFNGEEHYEVKGQLEYLNYIQHMQTAVKMVINIDSPCMKGSKTAYSTYNFDKSLCDLVDRKLEEHSKIEKGPEWYAGDHVMFAFRGTPCMAVTSSNLFEDALELTHTPKDTAEQVELHLIEVTAAFIVDVIRALDSRDRPS</sequence>
<accession>A0ACD1AGJ6</accession>
<dbReference type="Proteomes" id="UP000594014">
    <property type="component" value="Chromosome"/>
</dbReference>
<reference evidence="1" key="1">
    <citation type="submission" date="2019-08" db="EMBL/GenBank/DDBJ databases">
        <title>Genome sequence of Clostridiales bacterium MT110.</title>
        <authorList>
            <person name="Cao J."/>
        </authorList>
    </citation>
    <scope>NUCLEOTIDE SEQUENCE</scope>
    <source>
        <strain evidence="1">MT110</strain>
    </source>
</reference>
<keyword evidence="2" id="KW-1185">Reference proteome</keyword>
<evidence type="ECO:0000313" key="2">
    <source>
        <dbReference type="Proteomes" id="UP000594014"/>
    </source>
</evidence>
<evidence type="ECO:0000313" key="1">
    <source>
        <dbReference type="EMBL" id="QOX65590.1"/>
    </source>
</evidence>
<gene>
    <name evidence="1" type="ORF">FRZ06_20635</name>
</gene>
<dbReference type="EMBL" id="CP042469">
    <property type="protein sequence ID" value="QOX65590.1"/>
    <property type="molecule type" value="Genomic_DNA"/>
</dbReference>
<organism evidence="1 2">
    <name type="scientific">Anoxybacterium hadale</name>
    <dbReference type="NCBI Taxonomy" id="3408580"/>
    <lineage>
        <taxon>Bacteria</taxon>
        <taxon>Bacillati</taxon>
        <taxon>Bacillota</taxon>
        <taxon>Clostridia</taxon>
        <taxon>Peptostreptococcales</taxon>
        <taxon>Anaerovoracaceae</taxon>
        <taxon>Anoxybacterium</taxon>
    </lineage>
</organism>
<name>A0ACD1AGJ6_9FIRM</name>
<protein>
    <submittedName>
        <fullName evidence="1">M28 family peptidase</fullName>
    </submittedName>
</protein>
<proteinExistence type="predicted"/>